<accession>A0A9N9YZ95</accession>
<proteinExistence type="predicted"/>
<comment type="caution">
    <text evidence="1">The sequence shown here is derived from an EMBL/GenBank/DDBJ whole genome shotgun (WGS) entry which is preliminary data.</text>
</comment>
<reference evidence="1 2" key="2">
    <citation type="submission" date="2021-10" db="EMBL/GenBank/DDBJ databases">
        <authorList>
            <person name="Piombo E."/>
        </authorList>
    </citation>
    <scope>NUCLEOTIDE SEQUENCE [LARGE SCALE GENOMIC DNA]</scope>
</reference>
<dbReference type="OrthoDB" id="4364812at2759"/>
<keyword evidence="2" id="KW-1185">Reference proteome</keyword>
<feature type="non-terminal residue" evidence="1">
    <location>
        <position position="272"/>
    </location>
</feature>
<dbReference type="EMBL" id="CABFOC020000013">
    <property type="protein sequence ID" value="CAH0046047.1"/>
    <property type="molecule type" value="Genomic_DNA"/>
</dbReference>
<evidence type="ECO:0000313" key="1">
    <source>
        <dbReference type="EMBL" id="CAH0046047.1"/>
    </source>
</evidence>
<gene>
    <name evidence="1" type="ORF">CSOL1703_00012680</name>
</gene>
<reference evidence="2" key="1">
    <citation type="submission" date="2019-06" db="EMBL/GenBank/DDBJ databases">
        <authorList>
            <person name="Broberg M."/>
        </authorList>
    </citation>
    <scope>NUCLEOTIDE SEQUENCE [LARGE SCALE GENOMIC DNA]</scope>
</reference>
<dbReference type="AlphaFoldDB" id="A0A9N9YZ95"/>
<organism evidence="1 2">
    <name type="scientific">Clonostachys solani</name>
    <dbReference type="NCBI Taxonomy" id="160281"/>
    <lineage>
        <taxon>Eukaryota</taxon>
        <taxon>Fungi</taxon>
        <taxon>Dikarya</taxon>
        <taxon>Ascomycota</taxon>
        <taxon>Pezizomycotina</taxon>
        <taxon>Sordariomycetes</taxon>
        <taxon>Hypocreomycetidae</taxon>
        <taxon>Hypocreales</taxon>
        <taxon>Bionectriaceae</taxon>
        <taxon>Clonostachys</taxon>
    </lineage>
</organism>
<name>A0A9N9YZ95_9HYPO</name>
<protein>
    <submittedName>
        <fullName evidence="1">Uncharacterized protein</fullName>
    </submittedName>
</protein>
<sequence>MSQTQTSESDIIAWGALPVEKYILQKWDKSSPFSIEEQRSELIQAFIKEDDVDHAPLPEAELADDDVQELIRSVLVPWRSQKLRVIAKSYMTHAKGLFSEFVVLRTYYGGGVEDDETLRQWLKEADPYDEMFRGPDERSWQILDDVELFDMGTEDWQSLYGIFPEFAAPLSHRVFGPKEIQDVRDTATEIWEGREREPEEDDFEDIIMEAASVGPWLLVADQQAFQEGELGLVYRDANGYIVKEGTIKPEDVQTMDQSTGHEAGPCAGCCPQ</sequence>
<evidence type="ECO:0000313" key="2">
    <source>
        <dbReference type="Proteomes" id="UP000775872"/>
    </source>
</evidence>
<dbReference type="Proteomes" id="UP000775872">
    <property type="component" value="Unassembled WGS sequence"/>
</dbReference>